<evidence type="ECO:0000259" key="3">
    <source>
        <dbReference type="Pfam" id="PF00078"/>
    </source>
</evidence>
<organism evidence="4 5">
    <name type="scientific">Trichonephila inaurata madagascariensis</name>
    <dbReference type="NCBI Taxonomy" id="2747483"/>
    <lineage>
        <taxon>Eukaryota</taxon>
        <taxon>Metazoa</taxon>
        <taxon>Ecdysozoa</taxon>
        <taxon>Arthropoda</taxon>
        <taxon>Chelicerata</taxon>
        <taxon>Arachnida</taxon>
        <taxon>Araneae</taxon>
        <taxon>Araneomorphae</taxon>
        <taxon>Entelegynae</taxon>
        <taxon>Araneoidea</taxon>
        <taxon>Nephilidae</taxon>
        <taxon>Trichonephila</taxon>
        <taxon>Trichonephila inaurata</taxon>
    </lineage>
</organism>
<dbReference type="OrthoDB" id="6494075at2759"/>
<dbReference type="Proteomes" id="UP000886998">
    <property type="component" value="Unassembled WGS sequence"/>
</dbReference>
<keyword evidence="4" id="KW-0808">Transferase</keyword>
<keyword evidence="5" id="KW-1185">Reference proteome</keyword>
<keyword evidence="4" id="KW-0695">RNA-directed DNA polymerase</keyword>
<protein>
    <submittedName>
        <fullName evidence="4">Reverse transcriptase domain-containing protein</fullName>
    </submittedName>
</protein>
<dbReference type="Gene3D" id="3.10.10.10">
    <property type="entry name" value="HIV Type 1 Reverse Transcriptase, subunit A, domain 1"/>
    <property type="match status" value="1"/>
</dbReference>
<dbReference type="EMBL" id="BMAV01002392">
    <property type="protein sequence ID" value="GFY41281.1"/>
    <property type="molecule type" value="Genomic_DNA"/>
</dbReference>
<dbReference type="PANTHER" id="PTHR47331">
    <property type="entry name" value="PHD-TYPE DOMAIN-CONTAINING PROTEIN"/>
    <property type="match status" value="1"/>
</dbReference>
<feature type="compositionally biased region" description="Basic and acidic residues" evidence="2">
    <location>
        <begin position="352"/>
        <end position="361"/>
    </location>
</feature>
<dbReference type="Pfam" id="PF00078">
    <property type="entry name" value="RVT_1"/>
    <property type="match status" value="1"/>
</dbReference>
<comment type="caution">
    <text evidence="4">The sequence shown here is derived from an EMBL/GenBank/DDBJ whole genome shotgun (WGS) entry which is preliminary data.</text>
</comment>
<dbReference type="InterPro" id="IPR005312">
    <property type="entry name" value="DUF1759"/>
</dbReference>
<name>A0A8X7BQS7_9ARAC</name>
<keyword evidence="1" id="KW-0175">Coiled coil</keyword>
<evidence type="ECO:0000313" key="4">
    <source>
        <dbReference type="EMBL" id="GFY41281.1"/>
    </source>
</evidence>
<reference evidence="4" key="1">
    <citation type="submission" date="2020-08" db="EMBL/GenBank/DDBJ databases">
        <title>Multicomponent nature underlies the extraordinary mechanical properties of spider dragline silk.</title>
        <authorList>
            <person name="Kono N."/>
            <person name="Nakamura H."/>
            <person name="Mori M."/>
            <person name="Yoshida Y."/>
            <person name="Ohtoshi R."/>
            <person name="Malay A.D."/>
            <person name="Moran D.A.P."/>
            <person name="Tomita M."/>
            <person name="Numata K."/>
            <person name="Arakawa K."/>
        </authorList>
    </citation>
    <scope>NUCLEOTIDE SEQUENCE</scope>
</reference>
<dbReference type="Pfam" id="PF03564">
    <property type="entry name" value="DUF1759"/>
    <property type="match status" value="1"/>
</dbReference>
<proteinExistence type="predicted"/>
<feature type="region of interest" description="Disordered" evidence="2">
    <location>
        <begin position="339"/>
        <end position="363"/>
    </location>
</feature>
<dbReference type="InterPro" id="IPR043128">
    <property type="entry name" value="Rev_trsase/Diguanyl_cyclase"/>
</dbReference>
<evidence type="ECO:0000256" key="2">
    <source>
        <dbReference type="SAM" id="MobiDB-lite"/>
    </source>
</evidence>
<accession>A0A8X7BQS7</accession>
<feature type="domain" description="Reverse transcriptase" evidence="3">
    <location>
        <begin position="839"/>
        <end position="945"/>
    </location>
</feature>
<dbReference type="SUPFAM" id="SSF56672">
    <property type="entry name" value="DNA/RNA polymerases"/>
    <property type="match status" value="1"/>
</dbReference>
<dbReference type="Gene3D" id="3.30.70.270">
    <property type="match status" value="1"/>
</dbReference>
<evidence type="ECO:0000313" key="5">
    <source>
        <dbReference type="Proteomes" id="UP000886998"/>
    </source>
</evidence>
<gene>
    <name evidence="4" type="primary">AVEN_7545_1</name>
    <name evidence="4" type="ORF">TNIN_469081</name>
</gene>
<dbReference type="InterPro" id="IPR043502">
    <property type="entry name" value="DNA/RNA_pol_sf"/>
</dbReference>
<dbReference type="PANTHER" id="PTHR47331:SF5">
    <property type="entry name" value="RIBONUCLEASE H"/>
    <property type="match status" value="1"/>
</dbReference>
<feature type="coiled-coil region" evidence="1">
    <location>
        <begin position="15"/>
        <end position="65"/>
    </location>
</feature>
<dbReference type="InterPro" id="IPR008042">
    <property type="entry name" value="Retrotrans_Pao"/>
</dbReference>
<evidence type="ECO:0000256" key="1">
    <source>
        <dbReference type="SAM" id="Coils"/>
    </source>
</evidence>
<dbReference type="InterPro" id="IPR000477">
    <property type="entry name" value="RT_dom"/>
</dbReference>
<dbReference type="GO" id="GO:0003964">
    <property type="term" value="F:RNA-directed DNA polymerase activity"/>
    <property type="evidence" value="ECO:0007669"/>
    <property type="project" value="UniProtKB-KW"/>
</dbReference>
<keyword evidence="4" id="KW-0548">Nucleotidyltransferase</keyword>
<dbReference type="Pfam" id="PF05380">
    <property type="entry name" value="Peptidase_A17"/>
    <property type="match status" value="1"/>
</dbReference>
<sequence length="1390" mass="161811">MDEITKRRKTRTVLRASVTKHINKLEQEFNELDTEAKLQQHLDFLTNMLKQINDLDSQIQALITEEKIFDAEIESAIEYSQKISMWNSKLSAQIKSYRNTTEENLKFHQALLTQETLNRSVENINEFESSNSNVRANHNIKLPKLSIEKYYGDPCVWLEFWNQFQNSIDKNESLSMIDKFSYLKSLLGGAAFNVVNGFSLSEENYEKALKLLKQRFGREELVINAHMSKLLNLYPIHDSNNVVGLRKLYDTCEVQIRSLDSLNVTSGMYGHLLYPILIKLIPEELSLAFNRKRLEKDSQNEFDVMELLNFLKIEIECRESVLFQNSKVERKKNFNNHYSVPKPQHSFTNSGKLRESHRDYGRSYNSPKVSKTVEYLVPITENNCIFCKSTHNSEQCLSVSIDDKKDILRKQARCFLCLQKNHRIKDCKKKQFCDICNHKHNRALCYRLGKASDKNETKIVTATSHCQENNKNDSLIKSPQAIYLQTATATVKSSTNEGHLPVRILLDNGSMRTFILKEVSQELKLPIVRNETLSVYSFGADEAQEKIYDVVKIRLENRDQPSLNIEIEALVTDKISATNLPAPETNIPKVYKQLKSLQLADSYEYKENKIVILIGSDFYFDVVTGRIKRLNNKLVASETIFGWCIQDQGDFQNQLLSMEIIVKEKSISDQMREFWELENLGINVDSENKDSMVEEIMRKFEEGISYKDKRYKVKLPWKPEMKNALHNNKEVASRRFQNLRKSLINDPVYFSEYSKVLEDYRKENIIESVTEKNEILSEDNCFYLPHRAVIREDKTTTRLRVVFDASSHSKGQLSLNDCLHTGFNLLPGLFLLLIRFRIYSVVVTADIKQAFLQIEIHEEDRNYTRFLWTADPENSNSGEILRMTRVLFGVTSSPFLLNATIKHHLKRYVDKFPHTHKLLENNLYVDDVHIGEENVDKALIVCLESYEIFKDASMYLRKWRTNSPELFHKLKERLDWDEIVPDEIVKIFNDLCDDLKKLSNIRITRHYFYGALHKDIHNIELHLFSDASIKAYGTVAYLRVELNDGNIITSFVASKGRVAPLKTLSLPRLELMGALLSARLSEKIMKGLEFPVQRILWTDSSIVFFWIKGSPDKFKVFIKNRIQEIHKLSNPSEWFHCPGKENPGDLISRGLSVAELENSDFWWQGPSWLREKKSSWPKSLETHKELVTDPETLEIRKTLAVNTVMEDTNQDINNFIKKYSSFTKLIRITAYCLRFLKNCKITQSDRKKDNLSASELQNATHVLIKCAQLSEQFYWIPSGQDRVRRFIQKCLTCFKTKTQTINQMMGDLPKDRITPSRPFEKVGLDFAGPILTKPNLKRSKYRLRNSARFTLSTLHIYSIPNKENDLIKEKCHRFYTVNFMKDTHLEFGTT</sequence>